<dbReference type="EMBL" id="CP000319">
    <property type="protein sequence ID" value="ABE62835.1"/>
    <property type="molecule type" value="Genomic_DNA"/>
</dbReference>
<accession>Q1QLR2</accession>
<gene>
    <name evidence="2" type="ordered locus">Nham_2037</name>
</gene>
<keyword evidence="3" id="KW-1185">Reference proteome</keyword>
<evidence type="ECO:0000313" key="3">
    <source>
        <dbReference type="Proteomes" id="UP000001953"/>
    </source>
</evidence>
<protein>
    <submittedName>
        <fullName evidence="2">Uncharacterized protein</fullName>
    </submittedName>
</protein>
<reference evidence="2 3" key="1">
    <citation type="submission" date="2006-03" db="EMBL/GenBank/DDBJ databases">
        <title>Complete sequence of chromosome of Nitrobacter hamburgensis X14.</title>
        <authorList>
            <consortium name="US DOE Joint Genome Institute"/>
            <person name="Copeland A."/>
            <person name="Lucas S."/>
            <person name="Lapidus A."/>
            <person name="Barry K."/>
            <person name="Detter J.C."/>
            <person name="Glavina del Rio T."/>
            <person name="Hammon N."/>
            <person name="Israni S."/>
            <person name="Dalin E."/>
            <person name="Tice H."/>
            <person name="Pitluck S."/>
            <person name="Chain P."/>
            <person name="Malfatti S."/>
            <person name="Shin M."/>
            <person name="Vergez L."/>
            <person name="Schmutz J."/>
            <person name="Larimer F."/>
            <person name="Land M."/>
            <person name="Hauser L."/>
            <person name="Kyrpides N."/>
            <person name="Ivanova N."/>
            <person name="Ward B."/>
            <person name="Arp D."/>
            <person name="Klotz M."/>
            <person name="Stein L."/>
            <person name="O'Mullan G."/>
            <person name="Starkenburg S."/>
            <person name="Sayavedra L."/>
            <person name="Poret-Peterson A.T."/>
            <person name="Gentry M.E."/>
            <person name="Bruce D."/>
            <person name="Richardson P."/>
        </authorList>
    </citation>
    <scope>NUCLEOTIDE SEQUENCE [LARGE SCALE GENOMIC DNA]</scope>
    <source>
        <strain evidence="3">DSM 10229 / NCIMB 13809 / X14</strain>
    </source>
</reference>
<keyword evidence="1" id="KW-0732">Signal</keyword>
<dbReference type="HOGENOM" id="CLU_2047210_0_0_5"/>
<feature type="signal peptide" evidence="1">
    <location>
        <begin position="1"/>
        <end position="35"/>
    </location>
</feature>
<organism evidence="2 3">
    <name type="scientific">Nitrobacter hamburgensis (strain DSM 10229 / NCIMB 13809 / X14)</name>
    <dbReference type="NCBI Taxonomy" id="323097"/>
    <lineage>
        <taxon>Bacteria</taxon>
        <taxon>Pseudomonadati</taxon>
        <taxon>Pseudomonadota</taxon>
        <taxon>Alphaproteobacteria</taxon>
        <taxon>Hyphomicrobiales</taxon>
        <taxon>Nitrobacteraceae</taxon>
        <taxon>Nitrobacter</taxon>
    </lineage>
</organism>
<sequence>MRQMLERWESMKAKHGIVAALLAVLAVSSPTKASADVIDDAKASVRLHLIFPDSAKFDNLHPRGDYICGTVAAETSTGGHSGPKVMIYSTKTQLSTIVDGSQISRLMTDTMKRDLEHACS</sequence>
<name>Q1QLR2_NITHX</name>
<dbReference type="AlphaFoldDB" id="Q1QLR2"/>
<feature type="chain" id="PRO_5004195954" evidence="1">
    <location>
        <begin position="36"/>
        <end position="120"/>
    </location>
</feature>
<dbReference type="Proteomes" id="UP000001953">
    <property type="component" value="Chromosome"/>
</dbReference>
<evidence type="ECO:0000313" key="2">
    <source>
        <dbReference type="EMBL" id="ABE62835.1"/>
    </source>
</evidence>
<proteinExistence type="predicted"/>
<dbReference type="KEGG" id="nha:Nham_2037"/>
<evidence type="ECO:0000256" key="1">
    <source>
        <dbReference type="SAM" id="SignalP"/>
    </source>
</evidence>